<evidence type="ECO:0000256" key="2">
    <source>
        <dbReference type="ARBA" id="ARBA00022692"/>
    </source>
</evidence>
<proteinExistence type="predicted"/>
<dbReference type="InterPro" id="IPR032808">
    <property type="entry name" value="DoxX"/>
</dbReference>
<dbReference type="AlphaFoldDB" id="A0A066YSZ4"/>
<dbReference type="EMBL" id="JNBY01000155">
    <property type="protein sequence ID" value="KDN81055.1"/>
    <property type="molecule type" value="Genomic_DNA"/>
</dbReference>
<reference evidence="6 7" key="1">
    <citation type="submission" date="2014-05" db="EMBL/GenBank/DDBJ databases">
        <title>Draft Genome Sequence of Kitasatospora cheerisanensis KCTC 2395.</title>
        <authorList>
            <person name="Nam D.H."/>
        </authorList>
    </citation>
    <scope>NUCLEOTIDE SEQUENCE [LARGE SCALE GENOMIC DNA]</scope>
    <source>
        <strain evidence="6 7">KCTC 2395</strain>
    </source>
</reference>
<sequence length="54" mass="5665">MLLTPLAATGLAVAMAPAPGFHLRRREYSAIGITSVLLALAAVVGLWPLRPARL</sequence>
<dbReference type="GO" id="GO:0016020">
    <property type="term" value="C:membrane"/>
    <property type="evidence" value="ECO:0007669"/>
    <property type="project" value="UniProtKB-SubCell"/>
</dbReference>
<evidence type="ECO:0000256" key="1">
    <source>
        <dbReference type="ARBA" id="ARBA00004141"/>
    </source>
</evidence>
<dbReference type="RefSeq" id="WP_244305544.1">
    <property type="nucleotide sequence ID" value="NZ_KK853997.1"/>
</dbReference>
<evidence type="ECO:0000256" key="3">
    <source>
        <dbReference type="ARBA" id="ARBA00022989"/>
    </source>
</evidence>
<comment type="subcellular location">
    <subcellularLocation>
        <location evidence="1">Membrane</location>
        <topology evidence="1">Multi-pass membrane protein</topology>
    </subcellularLocation>
</comment>
<feature type="transmembrane region" description="Helical" evidence="5">
    <location>
        <begin position="30"/>
        <end position="49"/>
    </location>
</feature>
<comment type="caution">
    <text evidence="6">The sequence shown here is derived from an EMBL/GenBank/DDBJ whole genome shotgun (WGS) entry which is preliminary data.</text>
</comment>
<accession>A0A066YSZ4</accession>
<keyword evidence="3 5" id="KW-1133">Transmembrane helix</keyword>
<protein>
    <submittedName>
        <fullName evidence="6">Uncharacterized protein</fullName>
    </submittedName>
</protein>
<keyword evidence="4 5" id="KW-0472">Membrane</keyword>
<dbReference type="Pfam" id="PF13564">
    <property type="entry name" value="DoxX_2"/>
    <property type="match status" value="1"/>
</dbReference>
<gene>
    <name evidence="6" type="ORF">KCH_71490</name>
</gene>
<dbReference type="HOGENOM" id="CLU_3044319_0_0_11"/>
<evidence type="ECO:0000256" key="4">
    <source>
        <dbReference type="ARBA" id="ARBA00023136"/>
    </source>
</evidence>
<keyword evidence="2 5" id="KW-0812">Transmembrane</keyword>
<evidence type="ECO:0000313" key="7">
    <source>
        <dbReference type="Proteomes" id="UP000027178"/>
    </source>
</evidence>
<organism evidence="6 7">
    <name type="scientific">Kitasatospora cheerisanensis KCTC 2395</name>
    <dbReference type="NCBI Taxonomy" id="1348663"/>
    <lineage>
        <taxon>Bacteria</taxon>
        <taxon>Bacillati</taxon>
        <taxon>Actinomycetota</taxon>
        <taxon>Actinomycetes</taxon>
        <taxon>Kitasatosporales</taxon>
        <taxon>Streptomycetaceae</taxon>
        <taxon>Kitasatospora</taxon>
    </lineage>
</organism>
<name>A0A066YSZ4_9ACTN</name>
<dbReference type="Proteomes" id="UP000027178">
    <property type="component" value="Unassembled WGS sequence"/>
</dbReference>
<dbReference type="PATRIC" id="fig|1348663.4.peg.6911"/>
<evidence type="ECO:0000256" key="5">
    <source>
        <dbReference type="SAM" id="Phobius"/>
    </source>
</evidence>
<evidence type="ECO:0000313" key="6">
    <source>
        <dbReference type="EMBL" id="KDN81055.1"/>
    </source>
</evidence>
<keyword evidence="7" id="KW-1185">Reference proteome</keyword>